<dbReference type="Gene3D" id="6.10.160.10">
    <property type="match status" value="1"/>
</dbReference>
<dbReference type="RefSeq" id="XP_013761716.1">
    <property type="nucleotide sequence ID" value="XM_013906262.1"/>
</dbReference>
<comment type="similarity">
    <text evidence="1 4">Belongs to the bacterial ribosomal protein bL20 family.</text>
</comment>
<dbReference type="InterPro" id="IPR035566">
    <property type="entry name" value="Ribosomal_protein_bL20_C"/>
</dbReference>
<sequence length="179" mass="19485">MALAARGGGGGGSRTAATTAAKHRKVLKMTKGYYGRSKNTFRAARRRLDKAMQYAYRDRRTKKREFRKSWVRTVSAAAREHGVRYGELVHALDTAGVVLNRKILAELAVTEPASFAGLVDVVRPAVVDTRAAAVVKSTEANARERARRDARSKDAPVEEYTLDEVLDAVRAANQAAASG</sequence>
<protein>
    <submittedName>
        <fullName evidence="6">50S ribosomal protein L20</fullName>
    </submittedName>
</protein>
<dbReference type="eggNOG" id="KOG4707">
    <property type="taxonomic scope" value="Eukaryota"/>
</dbReference>
<dbReference type="Proteomes" id="UP000054408">
    <property type="component" value="Unassembled WGS sequence"/>
</dbReference>
<feature type="region of interest" description="Disordered" evidence="5">
    <location>
        <begin position="1"/>
        <end position="21"/>
    </location>
</feature>
<dbReference type="STRING" id="461836.A0A0L0DRD4"/>
<dbReference type="GeneID" id="25561412"/>
<feature type="compositionally biased region" description="Gly residues" evidence="5">
    <location>
        <begin position="1"/>
        <end position="13"/>
    </location>
</feature>
<dbReference type="PANTHER" id="PTHR10986">
    <property type="entry name" value="39S RIBOSOMAL PROTEIN L20"/>
    <property type="match status" value="1"/>
</dbReference>
<dbReference type="GO" id="GO:0005840">
    <property type="term" value="C:ribosome"/>
    <property type="evidence" value="ECO:0007669"/>
    <property type="project" value="UniProtKB-KW"/>
</dbReference>
<evidence type="ECO:0000256" key="4">
    <source>
        <dbReference type="RuleBase" id="RU000561"/>
    </source>
</evidence>
<dbReference type="Gene3D" id="1.10.1900.20">
    <property type="entry name" value="Ribosomal protein L20"/>
    <property type="match status" value="1"/>
</dbReference>
<dbReference type="SUPFAM" id="SSF74731">
    <property type="entry name" value="Ribosomal protein L20"/>
    <property type="match status" value="1"/>
</dbReference>
<gene>
    <name evidence="6" type="ORF">AMSG_01669</name>
</gene>
<dbReference type="OrthoDB" id="10251781at2759"/>
<dbReference type="NCBIfam" id="TIGR01032">
    <property type="entry name" value="rplT_bact"/>
    <property type="match status" value="1"/>
</dbReference>
<accession>A0A0L0DRD4</accession>
<evidence type="ECO:0000256" key="2">
    <source>
        <dbReference type="ARBA" id="ARBA00022980"/>
    </source>
</evidence>
<evidence type="ECO:0000256" key="5">
    <source>
        <dbReference type="SAM" id="MobiDB-lite"/>
    </source>
</evidence>
<keyword evidence="7" id="KW-1185">Reference proteome</keyword>
<evidence type="ECO:0000313" key="7">
    <source>
        <dbReference type="Proteomes" id="UP000054408"/>
    </source>
</evidence>
<dbReference type="OMA" id="GAREYNM"/>
<dbReference type="Pfam" id="PF00453">
    <property type="entry name" value="Ribosomal_L20"/>
    <property type="match status" value="1"/>
</dbReference>
<evidence type="ECO:0000256" key="1">
    <source>
        <dbReference type="ARBA" id="ARBA00007698"/>
    </source>
</evidence>
<dbReference type="GO" id="GO:0003735">
    <property type="term" value="F:structural constituent of ribosome"/>
    <property type="evidence" value="ECO:0007669"/>
    <property type="project" value="InterPro"/>
</dbReference>
<dbReference type="EMBL" id="GL349438">
    <property type="protein sequence ID" value="KNC54817.1"/>
    <property type="molecule type" value="Genomic_DNA"/>
</dbReference>
<dbReference type="AlphaFoldDB" id="A0A0L0DRD4"/>
<dbReference type="GO" id="GO:0006412">
    <property type="term" value="P:translation"/>
    <property type="evidence" value="ECO:0007669"/>
    <property type="project" value="InterPro"/>
</dbReference>
<name>A0A0L0DRD4_THETB</name>
<evidence type="ECO:0000313" key="6">
    <source>
        <dbReference type="EMBL" id="KNC54817.1"/>
    </source>
</evidence>
<proteinExistence type="inferred from homology"/>
<organism evidence="6 7">
    <name type="scientific">Thecamonas trahens ATCC 50062</name>
    <dbReference type="NCBI Taxonomy" id="461836"/>
    <lineage>
        <taxon>Eukaryota</taxon>
        <taxon>Apusozoa</taxon>
        <taxon>Apusomonadida</taxon>
        <taxon>Apusomonadidae</taxon>
        <taxon>Thecamonas</taxon>
    </lineage>
</organism>
<keyword evidence="3 4" id="KW-0687">Ribonucleoprotein</keyword>
<dbReference type="PRINTS" id="PR00062">
    <property type="entry name" value="RIBOSOMALL20"/>
</dbReference>
<keyword evidence="2 4" id="KW-0689">Ribosomal protein</keyword>
<dbReference type="CDD" id="cd07026">
    <property type="entry name" value="Ribosomal_L20"/>
    <property type="match status" value="1"/>
</dbReference>
<dbReference type="GO" id="GO:0019843">
    <property type="term" value="F:rRNA binding"/>
    <property type="evidence" value="ECO:0007669"/>
    <property type="project" value="InterPro"/>
</dbReference>
<dbReference type="InterPro" id="IPR005813">
    <property type="entry name" value="Ribosomal_bL20"/>
</dbReference>
<dbReference type="HAMAP" id="MF_00382">
    <property type="entry name" value="Ribosomal_bL20"/>
    <property type="match status" value="1"/>
</dbReference>
<evidence type="ECO:0000256" key="3">
    <source>
        <dbReference type="ARBA" id="ARBA00023274"/>
    </source>
</evidence>
<dbReference type="GO" id="GO:1990904">
    <property type="term" value="C:ribonucleoprotein complex"/>
    <property type="evidence" value="ECO:0007669"/>
    <property type="project" value="UniProtKB-KW"/>
</dbReference>
<dbReference type="FunFam" id="1.10.1900.20:FF:000001">
    <property type="entry name" value="50S ribosomal protein L20"/>
    <property type="match status" value="1"/>
</dbReference>
<reference evidence="6 7" key="1">
    <citation type="submission" date="2010-05" db="EMBL/GenBank/DDBJ databases">
        <title>The Genome Sequence of Thecamonas trahens ATCC 50062.</title>
        <authorList>
            <consortium name="The Broad Institute Genome Sequencing Platform"/>
            <person name="Russ C."/>
            <person name="Cuomo C."/>
            <person name="Shea T."/>
            <person name="Young S.K."/>
            <person name="Zeng Q."/>
            <person name="Koehrsen M."/>
            <person name="Haas B."/>
            <person name="Borodovsky M."/>
            <person name="Guigo R."/>
            <person name="Alvarado L."/>
            <person name="Berlin A."/>
            <person name="Bochicchio J."/>
            <person name="Borenstein D."/>
            <person name="Chapman S."/>
            <person name="Chen Z."/>
            <person name="Freedman E."/>
            <person name="Gellesch M."/>
            <person name="Goldberg J."/>
            <person name="Griggs A."/>
            <person name="Gujja S."/>
            <person name="Heilman E."/>
            <person name="Heiman D."/>
            <person name="Hepburn T."/>
            <person name="Howarth C."/>
            <person name="Jen D."/>
            <person name="Larson L."/>
            <person name="Mehta T."/>
            <person name="Park D."/>
            <person name="Pearson M."/>
            <person name="Roberts A."/>
            <person name="Saif S."/>
            <person name="Shenoy N."/>
            <person name="Sisk P."/>
            <person name="Stolte C."/>
            <person name="Sykes S."/>
            <person name="Thomson T."/>
            <person name="Walk T."/>
            <person name="White J."/>
            <person name="Yandava C."/>
            <person name="Burger G."/>
            <person name="Gray M.W."/>
            <person name="Holland P.W.H."/>
            <person name="King N."/>
            <person name="Lang F.B.F."/>
            <person name="Roger A.J."/>
            <person name="Ruiz-Trillo I."/>
            <person name="Lander E."/>
            <person name="Nusbaum C."/>
        </authorList>
    </citation>
    <scope>NUCLEOTIDE SEQUENCE [LARGE SCALE GENOMIC DNA]</scope>
    <source>
        <strain evidence="6 7">ATCC 50062</strain>
    </source>
</reference>